<dbReference type="Gene3D" id="2.20.25.10">
    <property type="match status" value="1"/>
</dbReference>
<dbReference type="GO" id="GO:0008270">
    <property type="term" value="F:zinc ion binding"/>
    <property type="evidence" value="ECO:0007669"/>
    <property type="project" value="UniProtKB-KW"/>
</dbReference>
<protein>
    <submittedName>
        <fullName evidence="8">Transcription initiation factor IIB</fullName>
    </submittedName>
</protein>
<dbReference type="Pfam" id="PF00382">
    <property type="entry name" value="TFIIB"/>
    <property type="match status" value="2"/>
</dbReference>
<keyword evidence="3" id="KW-0862">Zinc</keyword>
<evidence type="ECO:0000256" key="2">
    <source>
        <dbReference type="ARBA" id="ARBA00022771"/>
    </source>
</evidence>
<keyword evidence="5" id="KW-0804">Transcription</keyword>
<dbReference type="GO" id="GO:0097550">
    <property type="term" value="C:transcription preinitiation complex"/>
    <property type="evidence" value="ECO:0007669"/>
    <property type="project" value="TreeGrafter"/>
</dbReference>
<dbReference type="OrthoDB" id="350863at2157"/>
<dbReference type="PANTHER" id="PTHR11618">
    <property type="entry name" value="TRANSCRIPTION INITIATION FACTOR IIB-RELATED"/>
    <property type="match status" value="1"/>
</dbReference>
<dbReference type="CDD" id="cd00043">
    <property type="entry name" value="CYCLIN_SF"/>
    <property type="match status" value="1"/>
</dbReference>
<evidence type="ECO:0000256" key="6">
    <source>
        <dbReference type="PROSITE-ProRule" id="PRU00469"/>
    </source>
</evidence>
<name>A0A0D6JMD4_9EURY</name>
<dbReference type="AlphaFoldDB" id="A0A0D6JMD4"/>
<evidence type="ECO:0000256" key="1">
    <source>
        <dbReference type="ARBA" id="ARBA00022737"/>
    </source>
</evidence>
<dbReference type="EMBL" id="CSTE01000001">
    <property type="protein sequence ID" value="CQR49024.1"/>
    <property type="molecule type" value="Genomic_DNA"/>
</dbReference>
<dbReference type="SUPFAM" id="SSF57783">
    <property type="entry name" value="Zinc beta-ribbon"/>
    <property type="match status" value="1"/>
</dbReference>
<evidence type="ECO:0000256" key="4">
    <source>
        <dbReference type="ARBA" id="ARBA00023015"/>
    </source>
</evidence>
<dbReference type="InterPro" id="IPR036915">
    <property type="entry name" value="Cyclin-like_sf"/>
</dbReference>
<reference evidence="9" key="1">
    <citation type="submission" date="2015-03" db="EMBL/GenBank/DDBJ databases">
        <authorList>
            <person name="Urmite Genomes"/>
        </authorList>
    </citation>
    <scope>NUCLEOTIDE SEQUENCE [LARGE SCALE GENOMIC DNA]</scope>
    <source>
        <strain evidence="9">Arc-Hr</strain>
    </source>
</reference>
<dbReference type="SUPFAM" id="SSF47954">
    <property type="entry name" value="Cyclin-like"/>
    <property type="match status" value="2"/>
</dbReference>
<keyword evidence="2 6" id="KW-0863">Zinc-finger</keyword>
<evidence type="ECO:0000313" key="8">
    <source>
        <dbReference type="EMBL" id="CQR49024.1"/>
    </source>
</evidence>
<dbReference type="GO" id="GO:0070897">
    <property type="term" value="P:transcription preinitiation complex assembly"/>
    <property type="evidence" value="ECO:0007669"/>
    <property type="project" value="InterPro"/>
</dbReference>
<evidence type="ECO:0000256" key="3">
    <source>
        <dbReference type="ARBA" id="ARBA00022833"/>
    </source>
</evidence>
<dbReference type="PRINTS" id="PR00685">
    <property type="entry name" value="TIFACTORIIB"/>
</dbReference>
<dbReference type="Proteomes" id="UP000198902">
    <property type="component" value="Unassembled WGS sequence"/>
</dbReference>
<dbReference type="GO" id="GO:0017025">
    <property type="term" value="F:TBP-class protein binding"/>
    <property type="evidence" value="ECO:0007669"/>
    <property type="project" value="InterPro"/>
</dbReference>
<dbReference type="GO" id="GO:0003743">
    <property type="term" value="F:translation initiation factor activity"/>
    <property type="evidence" value="ECO:0007669"/>
    <property type="project" value="UniProtKB-KW"/>
</dbReference>
<proteinExistence type="predicted"/>
<evidence type="ECO:0000259" key="7">
    <source>
        <dbReference type="PROSITE" id="PS51134"/>
    </source>
</evidence>
<keyword evidence="8" id="KW-0396">Initiation factor</keyword>
<dbReference type="InterPro" id="IPR000812">
    <property type="entry name" value="TFIIB"/>
</dbReference>
<sequence length="269" mass="29047">MAETGTRKAESIKKRCCIQCGSRNLDTSFPDYDFICESCGLVVKDISEIDAVQQRRLRATTEADLEQNLQEWSDYSTVTNSTESRIVRAIEILEEVADSLRLSVELRQETAEVYGEAAKAGATDGRATELLVACSIVIASREKQVPRPIVRVARAVGVDEGKLRRIVRAVQPEVKGKQITCPPEDYIGYLSRELALDGSVQSSAEEIIHAANEDGLTTGKSPAGVAGAALYGAAEGSVSQREVAEVAGVSKETIRSRLKELRSGGMLDG</sequence>
<organism evidence="8 9">
    <name type="scientific">Haloferax massiliensis</name>
    <dbReference type="NCBI Taxonomy" id="1476858"/>
    <lineage>
        <taxon>Archaea</taxon>
        <taxon>Methanobacteriati</taxon>
        <taxon>Methanobacteriota</taxon>
        <taxon>Stenosarchaea group</taxon>
        <taxon>Halobacteria</taxon>
        <taxon>Halobacteriales</taxon>
        <taxon>Haloferacaceae</taxon>
        <taxon>Haloferax</taxon>
    </lineage>
</organism>
<gene>
    <name evidence="8" type="ORF">BN996_00479</name>
</gene>
<keyword evidence="2 6" id="KW-0479">Metal-binding</keyword>
<dbReference type="InterPro" id="IPR013137">
    <property type="entry name" value="Znf_TFIIB"/>
</dbReference>
<feature type="domain" description="TFIIB-type" evidence="7">
    <location>
        <begin position="13"/>
        <end position="44"/>
    </location>
</feature>
<accession>A0A0D6JMD4</accession>
<evidence type="ECO:0000256" key="5">
    <source>
        <dbReference type="ARBA" id="ARBA00023163"/>
    </source>
</evidence>
<evidence type="ECO:0000313" key="9">
    <source>
        <dbReference type="Proteomes" id="UP000198902"/>
    </source>
</evidence>
<dbReference type="PROSITE" id="PS51134">
    <property type="entry name" value="ZF_TFIIB"/>
    <property type="match status" value="1"/>
</dbReference>
<dbReference type="PANTHER" id="PTHR11618:SF13">
    <property type="entry name" value="TRANSCRIPTION INITIATION FACTOR IIB"/>
    <property type="match status" value="1"/>
</dbReference>
<keyword evidence="8" id="KW-0648">Protein biosynthesis</keyword>
<dbReference type="RefSeq" id="WP_089776994.1">
    <property type="nucleotide sequence ID" value="NZ_CABLRR010000001.1"/>
</dbReference>
<keyword evidence="1" id="KW-0677">Repeat</keyword>
<dbReference type="Gene3D" id="1.10.472.10">
    <property type="entry name" value="Cyclin-like"/>
    <property type="match status" value="2"/>
</dbReference>
<keyword evidence="9" id="KW-1185">Reference proteome</keyword>
<keyword evidence="4" id="KW-0805">Transcription regulation</keyword>
<dbReference type="InterPro" id="IPR013150">
    <property type="entry name" value="TFIIB_cyclin"/>
</dbReference>